<evidence type="ECO:0000256" key="2">
    <source>
        <dbReference type="ARBA" id="ARBA00022771"/>
    </source>
</evidence>
<feature type="compositionally biased region" description="Gly residues" evidence="7">
    <location>
        <begin position="65"/>
        <end position="79"/>
    </location>
</feature>
<evidence type="ECO:0000313" key="10">
    <source>
        <dbReference type="Proteomes" id="UP000664534"/>
    </source>
</evidence>
<dbReference type="PANTHER" id="PTHR47172">
    <property type="entry name" value="OS01G0976800 PROTEIN"/>
    <property type="match status" value="1"/>
</dbReference>
<keyword evidence="10" id="KW-1185">Reference proteome</keyword>
<dbReference type="OrthoDB" id="2162994at2759"/>
<dbReference type="PROSITE" id="PS50114">
    <property type="entry name" value="GATA_ZN_FINGER_2"/>
    <property type="match status" value="1"/>
</dbReference>
<dbReference type="InterPro" id="IPR000679">
    <property type="entry name" value="Znf_GATA"/>
</dbReference>
<dbReference type="CDD" id="cd00202">
    <property type="entry name" value="ZnF_GATA"/>
    <property type="match status" value="1"/>
</dbReference>
<gene>
    <name evidence="9" type="ORF">IMSHALPRED_004294</name>
</gene>
<feature type="compositionally biased region" description="Polar residues" evidence="7">
    <location>
        <begin position="24"/>
        <end position="34"/>
    </location>
</feature>
<feature type="domain" description="GATA-type" evidence="8">
    <location>
        <begin position="465"/>
        <end position="501"/>
    </location>
</feature>
<evidence type="ECO:0000259" key="8">
    <source>
        <dbReference type="PROSITE" id="PS50114"/>
    </source>
</evidence>
<keyword evidence="1" id="KW-0479">Metal-binding</keyword>
<accession>A0A8H3F4J6</accession>
<evidence type="ECO:0000256" key="7">
    <source>
        <dbReference type="SAM" id="MobiDB-lite"/>
    </source>
</evidence>
<protein>
    <recommendedName>
        <fullName evidence="8">GATA-type domain-containing protein</fullName>
    </recommendedName>
</protein>
<feature type="region of interest" description="Disordered" evidence="7">
    <location>
        <begin position="24"/>
        <end position="267"/>
    </location>
</feature>
<keyword evidence="5" id="KW-0804">Transcription</keyword>
<dbReference type="InterPro" id="IPR013088">
    <property type="entry name" value="Znf_NHR/GATA"/>
</dbReference>
<dbReference type="SUPFAM" id="SSF57716">
    <property type="entry name" value="Glucocorticoid receptor-like (DNA-binding domain)"/>
    <property type="match status" value="1"/>
</dbReference>
<dbReference type="GO" id="GO:0008270">
    <property type="term" value="F:zinc ion binding"/>
    <property type="evidence" value="ECO:0007669"/>
    <property type="project" value="UniProtKB-KW"/>
</dbReference>
<dbReference type="Gene3D" id="3.30.50.10">
    <property type="entry name" value="Erythroid Transcription Factor GATA-1, subunit A"/>
    <property type="match status" value="1"/>
</dbReference>
<dbReference type="GO" id="GO:0006355">
    <property type="term" value="P:regulation of DNA-templated transcription"/>
    <property type="evidence" value="ECO:0007669"/>
    <property type="project" value="InterPro"/>
</dbReference>
<reference evidence="9" key="1">
    <citation type="submission" date="2021-03" db="EMBL/GenBank/DDBJ databases">
        <authorList>
            <person name="Tagirdzhanova G."/>
        </authorList>
    </citation>
    <scope>NUCLEOTIDE SEQUENCE</scope>
</reference>
<dbReference type="PROSITE" id="PS00344">
    <property type="entry name" value="GATA_ZN_FINGER_1"/>
    <property type="match status" value="1"/>
</dbReference>
<feature type="compositionally biased region" description="Polar residues" evidence="7">
    <location>
        <begin position="234"/>
        <end position="243"/>
    </location>
</feature>
<comment type="caution">
    <text evidence="9">The sequence shown here is derived from an EMBL/GenBank/DDBJ whole genome shotgun (WGS) entry which is preliminary data.</text>
</comment>
<dbReference type="PANTHER" id="PTHR47172:SF24">
    <property type="entry name" value="GATA ZINC FINGER DOMAIN-CONTAINING PROTEIN 14-RELATED"/>
    <property type="match status" value="1"/>
</dbReference>
<evidence type="ECO:0000256" key="4">
    <source>
        <dbReference type="ARBA" id="ARBA00023015"/>
    </source>
</evidence>
<proteinExistence type="predicted"/>
<dbReference type="SMART" id="SM00401">
    <property type="entry name" value="ZnF_GATA"/>
    <property type="match status" value="1"/>
</dbReference>
<keyword evidence="4" id="KW-0805">Transcription regulation</keyword>
<dbReference type="Pfam" id="PF00320">
    <property type="entry name" value="GATA"/>
    <property type="match status" value="1"/>
</dbReference>
<feature type="region of interest" description="Disordered" evidence="7">
    <location>
        <begin position="418"/>
        <end position="441"/>
    </location>
</feature>
<feature type="compositionally biased region" description="Low complexity" evidence="7">
    <location>
        <begin position="121"/>
        <end position="137"/>
    </location>
</feature>
<dbReference type="GO" id="GO:0043565">
    <property type="term" value="F:sequence-specific DNA binding"/>
    <property type="evidence" value="ECO:0007669"/>
    <property type="project" value="InterPro"/>
</dbReference>
<evidence type="ECO:0000256" key="6">
    <source>
        <dbReference type="PROSITE-ProRule" id="PRU00094"/>
    </source>
</evidence>
<organism evidence="9 10">
    <name type="scientific">Imshaugia aleurites</name>
    <dbReference type="NCBI Taxonomy" id="172621"/>
    <lineage>
        <taxon>Eukaryota</taxon>
        <taxon>Fungi</taxon>
        <taxon>Dikarya</taxon>
        <taxon>Ascomycota</taxon>
        <taxon>Pezizomycotina</taxon>
        <taxon>Lecanoromycetes</taxon>
        <taxon>OSLEUM clade</taxon>
        <taxon>Lecanoromycetidae</taxon>
        <taxon>Lecanorales</taxon>
        <taxon>Lecanorineae</taxon>
        <taxon>Parmeliaceae</taxon>
        <taxon>Imshaugia</taxon>
    </lineage>
</organism>
<dbReference type="EMBL" id="CAJPDT010000020">
    <property type="protein sequence ID" value="CAF9918387.1"/>
    <property type="molecule type" value="Genomic_DNA"/>
</dbReference>
<dbReference type="Proteomes" id="UP000664534">
    <property type="component" value="Unassembled WGS sequence"/>
</dbReference>
<dbReference type="AlphaFoldDB" id="A0A8H3F4J6"/>
<name>A0A8H3F4J6_9LECA</name>
<feature type="compositionally biased region" description="Polar residues" evidence="7">
    <location>
        <begin position="168"/>
        <end position="190"/>
    </location>
</feature>
<evidence type="ECO:0000256" key="1">
    <source>
        <dbReference type="ARBA" id="ARBA00022723"/>
    </source>
</evidence>
<evidence type="ECO:0000256" key="3">
    <source>
        <dbReference type="ARBA" id="ARBA00022833"/>
    </source>
</evidence>
<keyword evidence="3" id="KW-0862">Zinc</keyword>
<evidence type="ECO:0000256" key="5">
    <source>
        <dbReference type="ARBA" id="ARBA00023163"/>
    </source>
</evidence>
<keyword evidence="2 6" id="KW-0863">Zinc-finger</keyword>
<evidence type="ECO:0000313" key="9">
    <source>
        <dbReference type="EMBL" id="CAF9918387.1"/>
    </source>
</evidence>
<sequence>MTHSGALPPITYLDIEKIKRENPYNHNVPISSSLHMPAPPLISPSIYSGPPPPYSYPSSAASSVVGGGGSGPGVVGAGAGNYVSQAETRRTSGDDKEPLPPPPASQRLSLPSISEALTGDQQQPISISSLLSSTTPQPKFSLPPKSPTSPVGRSYLETFPKGPPDSFPQHTSSSYRPQQQSDRCSGSNYSPRMAPSLGESRFPAVPAFDSHQPVPPPPRTISSPLHYPRPGASPIQSQQNHVPQSPMHDKITRAAPPPPVSSASFGYGANTYQPAAYSYPPSTPGVSTYRTPTLPPSMWRSTAPEIERVDEMRKAAAKETSPPRPAYGESVKRHLDIFDLETSLNEIAEGSGRGLEFSRLFGNRAHQTQRSGPTLGSLPSLTECDEMIRQQNKVLDAVSRIRDVICKQQQALVEQRHYDQQNYKAAPSEADDNESNSYLDKLEGSGGFAGADAKKRRGKAAPPGRCHSCNRAETPEWRRGPDGARTLCNACGLPFRLRKVDTKDGAQEFRFNWLIKSATEGVEPSFSLSWLAVTVSFQR</sequence>
<feature type="compositionally biased region" description="Basic and acidic residues" evidence="7">
    <location>
        <begin position="87"/>
        <end position="98"/>
    </location>
</feature>